<evidence type="ECO:0000313" key="1">
    <source>
        <dbReference type="EMBL" id="MCI37434.1"/>
    </source>
</evidence>
<comment type="caution">
    <text evidence="1">The sequence shown here is derived from an EMBL/GenBank/DDBJ whole genome shotgun (WGS) entry which is preliminary data.</text>
</comment>
<reference evidence="1 2" key="1">
    <citation type="journal article" date="2018" name="Front. Plant Sci.">
        <title>Red Clover (Trifolium pratense) and Zigzag Clover (T. medium) - A Picture of Genomic Similarities and Differences.</title>
        <authorList>
            <person name="Dluhosova J."/>
            <person name="Istvanek J."/>
            <person name="Nedelnik J."/>
            <person name="Repkova J."/>
        </authorList>
    </citation>
    <scope>NUCLEOTIDE SEQUENCE [LARGE SCALE GENOMIC DNA]</scope>
    <source>
        <strain evidence="2">cv. 10/8</strain>
        <tissue evidence="1">Leaf</tissue>
    </source>
</reference>
<accession>A0A392RMX7</accession>
<organism evidence="1 2">
    <name type="scientific">Trifolium medium</name>
    <dbReference type="NCBI Taxonomy" id="97028"/>
    <lineage>
        <taxon>Eukaryota</taxon>
        <taxon>Viridiplantae</taxon>
        <taxon>Streptophyta</taxon>
        <taxon>Embryophyta</taxon>
        <taxon>Tracheophyta</taxon>
        <taxon>Spermatophyta</taxon>
        <taxon>Magnoliopsida</taxon>
        <taxon>eudicotyledons</taxon>
        <taxon>Gunneridae</taxon>
        <taxon>Pentapetalae</taxon>
        <taxon>rosids</taxon>
        <taxon>fabids</taxon>
        <taxon>Fabales</taxon>
        <taxon>Fabaceae</taxon>
        <taxon>Papilionoideae</taxon>
        <taxon>50 kb inversion clade</taxon>
        <taxon>NPAAA clade</taxon>
        <taxon>Hologalegina</taxon>
        <taxon>IRL clade</taxon>
        <taxon>Trifolieae</taxon>
        <taxon>Trifolium</taxon>
    </lineage>
</organism>
<dbReference type="Proteomes" id="UP000265520">
    <property type="component" value="Unassembled WGS sequence"/>
</dbReference>
<dbReference type="EMBL" id="LXQA010244600">
    <property type="protein sequence ID" value="MCI37434.1"/>
    <property type="molecule type" value="Genomic_DNA"/>
</dbReference>
<sequence length="46" mass="5161">MMQKDGCCCQVLENQSMVHEGGLGISKMCYAQENFSEVEIDKDAME</sequence>
<proteinExistence type="predicted"/>
<keyword evidence="2" id="KW-1185">Reference proteome</keyword>
<evidence type="ECO:0000313" key="2">
    <source>
        <dbReference type="Proteomes" id="UP000265520"/>
    </source>
</evidence>
<dbReference type="AlphaFoldDB" id="A0A392RMX7"/>
<protein>
    <submittedName>
        <fullName evidence="1">Uncharacterized protein</fullName>
    </submittedName>
</protein>
<name>A0A392RMX7_9FABA</name>